<gene>
    <name evidence="2" type="ORF">ACFOUT_00885</name>
</gene>
<dbReference type="RefSeq" id="WP_192462638.1">
    <property type="nucleotide sequence ID" value="NZ_JACYFJ010000004.1"/>
</dbReference>
<dbReference type="Proteomes" id="UP001595814">
    <property type="component" value="Unassembled WGS sequence"/>
</dbReference>
<name>A0ABV8JJ53_9FLAO</name>
<evidence type="ECO:0000313" key="3">
    <source>
        <dbReference type="Proteomes" id="UP001595814"/>
    </source>
</evidence>
<evidence type="ECO:0000313" key="2">
    <source>
        <dbReference type="EMBL" id="MFC4094409.1"/>
    </source>
</evidence>
<organism evidence="2 3">
    <name type="scientific">Euzebyella saccharophila</name>
    <dbReference type="NCBI Taxonomy" id="679664"/>
    <lineage>
        <taxon>Bacteria</taxon>
        <taxon>Pseudomonadati</taxon>
        <taxon>Bacteroidota</taxon>
        <taxon>Flavobacteriia</taxon>
        <taxon>Flavobacteriales</taxon>
        <taxon>Flavobacteriaceae</taxon>
        <taxon>Euzebyella</taxon>
    </lineage>
</organism>
<feature type="signal peptide" evidence="1">
    <location>
        <begin position="1"/>
        <end position="21"/>
    </location>
</feature>
<dbReference type="EMBL" id="JBHSAW010000001">
    <property type="protein sequence ID" value="MFC4094409.1"/>
    <property type="molecule type" value="Genomic_DNA"/>
</dbReference>
<protein>
    <submittedName>
        <fullName evidence="2">Uncharacterized protein</fullName>
    </submittedName>
</protein>
<keyword evidence="1" id="KW-0732">Signal</keyword>
<proteinExistence type="predicted"/>
<keyword evidence="3" id="KW-1185">Reference proteome</keyword>
<feature type="chain" id="PRO_5047067339" evidence="1">
    <location>
        <begin position="22"/>
        <end position="112"/>
    </location>
</feature>
<sequence length="112" mass="12495">MKKIFYTIIAVLALNASYASSADYDVNVVPSKAVAAQVYKMLDVPVIPETIRGERAEVRLAVDRGNYLRILSIETESEALKAFIKTNVDFQRLSPGTFEQGVVYRVPVEVKE</sequence>
<evidence type="ECO:0000256" key="1">
    <source>
        <dbReference type="SAM" id="SignalP"/>
    </source>
</evidence>
<reference evidence="3" key="1">
    <citation type="journal article" date="2019" name="Int. J. Syst. Evol. Microbiol.">
        <title>The Global Catalogue of Microorganisms (GCM) 10K type strain sequencing project: providing services to taxonomists for standard genome sequencing and annotation.</title>
        <authorList>
            <consortium name="The Broad Institute Genomics Platform"/>
            <consortium name="The Broad Institute Genome Sequencing Center for Infectious Disease"/>
            <person name="Wu L."/>
            <person name="Ma J."/>
        </authorList>
    </citation>
    <scope>NUCLEOTIDE SEQUENCE [LARGE SCALE GENOMIC DNA]</scope>
    <source>
        <strain evidence="3">CECT 7477</strain>
    </source>
</reference>
<accession>A0ABV8JJ53</accession>
<comment type="caution">
    <text evidence="2">The sequence shown here is derived from an EMBL/GenBank/DDBJ whole genome shotgun (WGS) entry which is preliminary data.</text>
</comment>